<keyword evidence="1" id="KW-0106">Calcium</keyword>
<protein>
    <recommendedName>
        <fullName evidence="2">EF-hand domain-containing protein</fullName>
    </recommendedName>
</protein>
<name>A0A5N6RMT1_9ROSI</name>
<dbReference type="GO" id="GO:0005509">
    <property type="term" value="F:calcium ion binding"/>
    <property type="evidence" value="ECO:0007669"/>
    <property type="project" value="InterPro"/>
</dbReference>
<dbReference type="OrthoDB" id="26525at2759"/>
<proteinExistence type="predicted"/>
<dbReference type="InterPro" id="IPR011992">
    <property type="entry name" value="EF-hand-dom_pair"/>
</dbReference>
<sequence length="99" mass="11301">MSRTRSKRQMSGAANGDQEQMKLIFERCDADKDGYLNKQELKKALGDLGVEFPNLRAISALWHADANEDGNISKNELAELVKYTSTLSTVRYSHRHHRH</sequence>
<accession>A0A5N6RMT1</accession>
<dbReference type="Gene3D" id="1.10.238.10">
    <property type="entry name" value="EF-hand"/>
    <property type="match status" value="1"/>
</dbReference>
<dbReference type="AlphaFoldDB" id="A0A5N6RMT1"/>
<gene>
    <name evidence="3" type="ORF">FH972_018543</name>
</gene>
<dbReference type="PROSITE" id="PS00018">
    <property type="entry name" value="EF_HAND_1"/>
    <property type="match status" value="2"/>
</dbReference>
<dbReference type="InterPro" id="IPR018247">
    <property type="entry name" value="EF_Hand_1_Ca_BS"/>
</dbReference>
<dbReference type="SUPFAM" id="SSF47473">
    <property type="entry name" value="EF-hand"/>
    <property type="match status" value="1"/>
</dbReference>
<evidence type="ECO:0000256" key="1">
    <source>
        <dbReference type="ARBA" id="ARBA00022837"/>
    </source>
</evidence>
<evidence type="ECO:0000313" key="4">
    <source>
        <dbReference type="Proteomes" id="UP000327013"/>
    </source>
</evidence>
<evidence type="ECO:0000313" key="3">
    <source>
        <dbReference type="EMBL" id="KAE8100668.1"/>
    </source>
</evidence>
<keyword evidence="4" id="KW-1185">Reference proteome</keyword>
<feature type="domain" description="EF-hand" evidence="2">
    <location>
        <begin position="16"/>
        <end position="51"/>
    </location>
</feature>
<evidence type="ECO:0000259" key="2">
    <source>
        <dbReference type="PROSITE" id="PS50222"/>
    </source>
</evidence>
<dbReference type="InterPro" id="IPR002048">
    <property type="entry name" value="EF_hand_dom"/>
</dbReference>
<dbReference type="Proteomes" id="UP000327013">
    <property type="component" value="Chromosome 7"/>
</dbReference>
<dbReference type="EMBL" id="CM017327">
    <property type="protein sequence ID" value="KAE8100668.1"/>
    <property type="molecule type" value="Genomic_DNA"/>
</dbReference>
<dbReference type="Pfam" id="PF13499">
    <property type="entry name" value="EF-hand_7"/>
    <property type="match status" value="1"/>
</dbReference>
<dbReference type="PROSITE" id="PS50222">
    <property type="entry name" value="EF_HAND_2"/>
    <property type="match status" value="1"/>
</dbReference>
<dbReference type="CDD" id="cd00051">
    <property type="entry name" value="EFh"/>
    <property type="match status" value="1"/>
</dbReference>
<dbReference type="SMART" id="SM00054">
    <property type="entry name" value="EFh"/>
    <property type="match status" value="2"/>
</dbReference>
<organism evidence="3 4">
    <name type="scientific">Carpinus fangiana</name>
    <dbReference type="NCBI Taxonomy" id="176857"/>
    <lineage>
        <taxon>Eukaryota</taxon>
        <taxon>Viridiplantae</taxon>
        <taxon>Streptophyta</taxon>
        <taxon>Embryophyta</taxon>
        <taxon>Tracheophyta</taxon>
        <taxon>Spermatophyta</taxon>
        <taxon>Magnoliopsida</taxon>
        <taxon>eudicotyledons</taxon>
        <taxon>Gunneridae</taxon>
        <taxon>Pentapetalae</taxon>
        <taxon>rosids</taxon>
        <taxon>fabids</taxon>
        <taxon>Fagales</taxon>
        <taxon>Betulaceae</taxon>
        <taxon>Carpinus</taxon>
    </lineage>
</organism>
<reference evidence="3 4" key="1">
    <citation type="submission" date="2019-06" db="EMBL/GenBank/DDBJ databases">
        <title>A chromosomal-level reference genome of Carpinus fangiana (Coryloideae, Betulaceae).</title>
        <authorList>
            <person name="Yang X."/>
            <person name="Wang Z."/>
            <person name="Zhang L."/>
            <person name="Hao G."/>
            <person name="Liu J."/>
            <person name="Yang Y."/>
        </authorList>
    </citation>
    <scope>NUCLEOTIDE SEQUENCE [LARGE SCALE GENOMIC DNA]</scope>
    <source>
        <strain evidence="3">Cfa_2016G</strain>
        <tissue evidence="3">Leaf</tissue>
    </source>
</reference>